<dbReference type="SUPFAM" id="SSF88946">
    <property type="entry name" value="Sigma2 domain of RNA polymerase sigma factors"/>
    <property type="match status" value="1"/>
</dbReference>
<dbReference type="Gene3D" id="1.10.10.10">
    <property type="entry name" value="Winged helix-like DNA-binding domain superfamily/Winged helix DNA-binding domain"/>
    <property type="match status" value="1"/>
</dbReference>
<dbReference type="Pfam" id="PF08281">
    <property type="entry name" value="Sigma70_r4_2"/>
    <property type="match status" value="1"/>
</dbReference>
<keyword evidence="4" id="KW-0804">Transcription</keyword>
<dbReference type="PANTHER" id="PTHR43133:SF60">
    <property type="entry name" value="RNA POLYMERASE SIGMA FACTOR SIGV"/>
    <property type="match status" value="1"/>
</dbReference>
<name>A0ABS2N1A9_9BACI</name>
<evidence type="ECO:0000313" key="7">
    <source>
        <dbReference type="EMBL" id="MBM7571929.1"/>
    </source>
</evidence>
<feature type="domain" description="RNA polymerase sigma factor 70 region 4 type 2" evidence="6">
    <location>
        <begin position="109"/>
        <end position="160"/>
    </location>
</feature>
<evidence type="ECO:0000256" key="4">
    <source>
        <dbReference type="ARBA" id="ARBA00023163"/>
    </source>
</evidence>
<dbReference type="Gene3D" id="1.10.1740.10">
    <property type="match status" value="1"/>
</dbReference>
<dbReference type="RefSeq" id="WP_239584333.1">
    <property type="nucleotide sequence ID" value="NZ_JAFBDR010000012.1"/>
</dbReference>
<organism evidence="7 8">
    <name type="scientific">Aquibacillus albus</name>
    <dbReference type="NCBI Taxonomy" id="1168171"/>
    <lineage>
        <taxon>Bacteria</taxon>
        <taxon>Bacillati</taxon>
        <taxon>Bacillota</taxon>
        <taxon>Bacilli</taxon>
        <taxon>Bacillales</taxon>
        <taxon>Bacillaceae</taxon>
        <taxon>Aquibacillus</taxon>
    </lineage>
</organism>
<dbReference type="InterPro" id="IPR039425">
    <property type="entry name" value="RNA_pol_sigma-70-like"/>
</dbReference>
<evidence type="ECO:0000256" key="3">
    <source>
        <dbReference type="ARBA" id="ARBA00023082"/>
    </source>
</evidence>
<dbReference type="InterPro" id="IPR013249">
    <property type="entry name" value="RNA_pol_sigma70_r4_t2"/>
</dbReference>
<sequence>MDKDLIKQNINVLYQKYSNDVYQYIFFMIGEHDQAKDILQDTFLRAYNKYESFNGDNAKSWLFKIARNLTIDYIRKRKPIFYIIDSITSINATDRTPEQMLVLNETEHQLYKALSKIKRSYRDVIVLRKMKEFSISESSHILGWTESKVKVTLFRGMKALKKELEKEGYSHDKF</sequence>
<proteinExistence type="inferred from homology"/>
<dbReference type="InterPro" id="IPR007627">
    <property type="entry name" value="RNA_pol_sigma70_r2"/>
</dbReference>
<feature type="domain" description="RNA polymerase sigma-70 region 2" evidence="5">
    <location>
        <begin position="13"/>
        <end position="78"/>
    </location>
</feature>
<gene>
    <name evidence="7" type="ORF">JOC48_002430</name>
</gene>
<evidence type="ECO:0000259" key="5">
    <source>
        <dbReference type="Pfam" id="PF04542"/>
    </source>
</evidence>
<dbReference type="NCBIfam" id="TIGR02937">
    <property type="entry name" value="sigma70-ECF"/>
    <property type="match status" value="1"/>
</dbReference>
<dbReference type="EMBL" id="JAFBDR010000012">
    <property type="protein sequence ID" value="MBM7571929.1"/>
    <property type="molecule type" value="Genomic_DNA"/>
</dbReference>
<evidence type="ECO:0000313" key="8">
    <source>
        <dbReference type="Proteomes" id="UP001296943"/>
    </source>
</evidence>
<protein>
    <submittedName>
        <fullName evidence="7">RNA polymerase sigma-70 factor (ECF subfamily)</fullName>
    </submittedName>
</protein>
<comment type="similarity">
    <text evidence="1">Belongs to the sigma-70 factor family. ECF subfamily.</text>
</comment>
<keyword evidence="3" id="KW-0731">Sigma factor</keyword>
<accession>A0ABS2N1A9</accession>
<dbReference type="InterPro" id="IPR014284">
    <property type="entry name" value="RNA_pol_sigma-70_dom"/>
</dbReference>
<dbReference type="PANTHER" id="PTHR43133">
    <property type="entry name" value="RNA POLYMERASE ECF-TYPE SIGMA FACTO"/>
    <property type="match status" value="1"/>
</dbReference>
<evidence type="ECO:0000256" key="1">
    <source>
        <dbReference type="ARBA" id="ARBA00010641"/>
    </source>
</evidence>
<keyword evidence="2" id="KW-0805">Transcription regulation</keyword>
<dbReference type="Pfam" id="PF04542">
    <property type="entry name" value="Sigma70_r2"/>
    <property type="match status" value="1"/>
</dbReference>
<comment type="caution">
    <text evidence="7">The sequence shown here is derived from an EMBL/GenBank/DDBJ whole genome shotgun (WGS) entry which is preliminary data.</text>
</comment>
<dbReference type="Proteomes" id="UP001296943">
    <property type="component" value="Unassembled WGS sequence"/>
</dbReference>
<dbReference type="InterPro" id="IPR013324">
    <property type="entry name" value="RNA_pol_sigma_r3/r4-like"/>
</dbReference>
<evidence type="ECO:0000259" key="6">
    <source>
        <dbReference type="Pfam" id="PF08281"/>
    </source>
</evidence>
<evidence type="ECO:0000256" key="2">
    <source>
        <dbReference type="ARBA" id="ARBA00023015"/>
    </source>
</evidence>
<dbReference type="InterPro" id="IPR013325">
    <property type="entry name" value="RNA_pol_sigma_r2"/>
</dbReference>
<keyword evidence="8" id="KW-1185">Reference proteome</keyword>
<dbReference type="SUPFAM" id="SSF88659">
    <property type="entry name" value="Sigma3 and sigma4 domains of RNA polymerase sigma factors"/>
    <property type="match status" value="1"/>
</dbReference>
<dbReference type="InterPro" id="IPR036388">
    <property type="entry name" value="WH-like_DNA-bd_sf"/>
</dbReference>
<reference evidence="7 8" key="1">
    <citation type="submission" date="2021-01" db="EMBL/GenBank/DDBJ databases">
        <title>Genomic Encyclopedia of Type Strains, Phase IV (KMG-IV): sequencing the most valuable type-strain genomes for metagenomic binning, comparative biology and taxonomic classification.</title>
        <authorList>
            <person name="Goeker M."/>
        </authorList>
    </citation>
    <scope>NUCLEOTIDE SEQUENCE [LARGE SCALE GENOMIC DNA]</scope>
    <source>
        <strain evidence="7 8">DSM 23711</strain>
    </source>
</reference>